<dbReference type="InterPro" id="IPR051698">
    <property type="entry name" value="Transposase_11-like"/>
</dbReference>
<gene>
    <name evidence="3" type="ORF">BEN30_01710</name>
</gene>
<protein>
    <recommendedName>
        <fullName evidence="2">H repeat-associated protein N-terminal domain-containing protein</fullName>
    </recommendedName>
</protein>
<dbReference type="AlphaFoldDB" id="A0A1E5Q2Q2"/>
<dbReference type="NCBIfam" id="NF033564">
    <property type="entry name" value="transpos_ISAs1"/>
    <property type="match status" value="1"/>
</dbReference>
<evidence type="ECO:0000259" key="2">
    <source>
        <dbReference type="Pfam" id="PF13808"/>
    </source>
</evidence>
<organism evidence="3 4">
    <name type="scientific">Magnetovibrio blakemorei</name>
    <dbReference type="NCBI Taxonomy" id="28181"/>
    <lineage>
        <taxon>Bacteria</taxon>
        <taxon>Pseudomonadati</taxon>
        <taxon>Pseudomonadota</taxon>
        <taxon>Alphaproteobacteria</taxon>
        <taxon>Rhodospirillales</taxon>
        <taxon>Magnetovibrionaceae</taxon>
        <taxon>Magnetovibrio</taxon>
    </lineage>
</organism>
<dbReference type="InterPro" id="IPR032806">
    <property type="entry name" value="YbfD_N"/>
</dbReference>
<keyword evidence="4" id="KW-1185">Reference proteome</keyword>
<feature type="region of interest" description="Disordered" evidence="1">
    <location>
        <begin position="185"/>
        <end position="224"/>
    </location>
</feature>
<evidence type="ECO:0000256" key="1">
    <source>
        <dbReference type="SAM" id="MobiDB-lite"/>
    </source>
</evidence>
<dbReference type="STRING" id="28181.BEN30_01710"/>
<dbReference type="Pfam" id="PF13808">
    <property type="entry name" value="DDE_Tnp_1_assoc"/>
    <property type="match status" value="1"/>
</dbReference>
<reference evidence="4" key="1">
    <citation type="submission" date="2016-07" db="EMBL/GenBank/DDBJ databases">
        <authorList>
            <person name="Florea S."/>
            <person name="Webb J.S."/>
            <person name="Jaromczyk J."/>
            <person name="Schardl C.L."/>
        </authorList>
    </citation>
    <scope>NUCLEOTIDE SEQUENCE [LARGE SCALE GENOMIC DNA]</scope>
    <source>
        <strain evidence="4">MV-1</strain>
    </source>
</reference>
<evidence type="ECO:0000313" key="4">
    <source>
        <dbReference type="Proteomes" id="UP000095347"/>
    </source>
</evidence>
<accession>A0A1E5Q2Q2</accession>
<dbReference type="EMBL" id="MCGG01000089">
    <property type="protein sequence ID" value="OEJ63648.1"/>
    <property type="molecule type" value="Genomic_DNA"/>
</dbReference>
<sequence length="224" mass="24108">MSLAFLELLGQIPDPRRSQGKKWQLGPVLLATILAILSGATSYRKVHGFIRVHRKSLNKAFGFGWQAVPAYSAIRTILRGLDGAEVEQVFRRHAAQLSGSEAGDDVESLPVVAIDGKTLRHSFDTFNDRKAAHVLSAFAVDNALILGHLEVDEKSNEIPAAQAMIEALDLEGRLFTLDAMHCQKNISGGPQGEKPSPCSSQGQPVRLAAQSQSDHGNIAALNPA</sequence>
<name>A0A1E5Q2Q2_9PROT</name>
<proteinExistence type="predicted"/>
<dbReference type="PANTHER" id="PTHR30298">
    <property type="entry name" value="H REPEAT-ASSOCIATED PREDICTED TRANSPOSASE"/>
    <property type="match status" value="1"/>
</dbReference>
<dbReference type="OrthoDB" id="8001376at2"/>
<feature type="compositionally biased region" description="Polar residues" evidence="1">
    <location>
        <begin position="197"/>
        <end position="215"/>
    </location>
</feature>
<dbReference type="PANTHER" id="PTHR30298:SF0">
    <property type="entry name" value="PROTEIN YBFL-RELATED"/>
    <property type="match status" value="1"/>
</dbReference>
<feature type="domain" description="H repeat-associated protein N-terminal" evidence="2">
    <location>
        <begin position="7"/>
        <end position="93"/>
    </location>
</feature>
<dbReference type="Proteomes" id="UP000095347">
    <property type="component" value="Unassembled WGS sequence"/>
</dbReference>
<comment type="caution">
    <text evidence="3">The sequence shown here is derived from an EMBL/GenBank/DDBJ whole genome shotgun (WGS) entry which is preliminary data.</text>
</comment>
<evidence type="ECO:0000313" key="3">
    <source>
        <dbReference type="EMBL" id="OEJ63648.1"/>
    </source>
</evidence>
<dbReference type="InterPro" id="IPR047647">
    <property type="entry name" value="ISAs1_transpos"/>
</dbReference>